<dbReference type="InterPro" id="IPR026265">
    <property type="entry name" value="LptC"/>
</dbReference>
<dbReference type="EMBL" id="LAZR01005721">
    <property type="protein sequence ID" value="KKM97657.1"/>
    <property type="molecule type" value="Genomic_DNA"/>
</dbReference>
<evidence type="ECO:0000256" key="1">
    <source>
        <dbReference type="ARBA" id="ARBA00022475"/>
    </source>
</evidence>
<evidence type="ECO:0000256" key="5">
    <source>
        <dbReference type="ARBA" id="ARBA00023136"/>
    </source>
</evidence>
<keyword evidence="4 6" id="KW-1133">Transmembrane helix</keyword>
<keyword evidence="5 6" id="KW-0472">Membrane</keyword>
<dbReference type="HAMAP" id="MF_01915">
    <property type="entry name" value="LPS_assembly_LptC"/>
    <property type="match status" value="1"/>
</dbReference>
<name>A0A0F9PWT5_9ZZZZ</name>
<dbReference type="GO" id="GO:0017089">
    <property type="term" value="F:glycolipid transfer activity"/>
    <property type="evidence" value="ECO:0007669"/>
    <property type="project" value="TreeGrafter"/>
</dbReference>
<dbReference type="GO" id="GO:0030288">
    <property type="term" value="C:outer membrane-bounded periplasmic space"/>
    <property type="evidence" value="ECO:0007669"/>
    <property type="project" value="TreeGrafter"/>
</dbReference>
<reference evidence="7" key="1">
    <citation type="journal article" date="2015" name="Nature">
        <title>Complex archaea that bridge the gap between prokaryotes and eukaryotes.</title>
        <authorList>
            <person name="Spang A."/>
            <person name="Saw J.H."/>
            <person name="Jorgensen S.L."/>
            <person name="Zaremba-Niedzwiedzka K."/>
            <person name="Martijn J."/>
            <person name="Lind A.E."/>
            <person name="van Eijk R."/>
            <person name="Schleper C."/>
            <person name="Guy L."/>
            <person name="Ettema T.J."/>
        </authorList>
    </citation>
    <scope>NUCLEOTIDE SEQUENCE</scope>
</reference>
<keyword evidence="2" id="KW-0997">Cell inner membrane</keyword>
<evidence type="ECO:0000313" key="7">
    <source>
        <dbReference type="EMBL" id="KKM97657.1"/>
    </source>
</evidence>
<dbReference type="InterPro" id="IPR010664">
    <property type="entry name" value="LipoPS_assembly_LptC-rel"/>
</dbReference>
<protein>
    <recommendedName>
        <fullName evidence="8">Lipopolysaccharide export system protein LptC</fullName>
    </recommendedName>
</protein>
<comment type="caution">
    <text evidence="7">The sequence shown here is derived from an EMBL/GenBank/DDBJ whole genome shotgun (WGS) entry which is preliminary data.</text>
</comment>
<evidence type="ECO:0000256" key="2">
    <source>
        <dbReference type="ARBA" id="ARBA00022519"/>
    </source>
</evidence>
<dbReference type="GO" id="GO:0005886">
    <property type="term" value="C:plasma membrane"/>
    <property type="evidence" value="ECO:0007669"/>
    <property type="project" value="InterPro"/>
</dbReference>
<keyword evidence="3 6" id="KW-0812">Transmembrane</keyword>
<evidence type="ECO:0008006" key="8">
    <source>
        <dbReference type="Google" id="ProtNLM"/>
    </source>
</evidence>
<accession>A0A0F9PWT5</accession>
<dbReference type="PANTHER" id="PTHR37481:SF1">
    <property type="entry name" value="LIPOPOLYSACCHARIDE EXPORT SYSTEM PROTEIN LPTC"/>
    <property type="match status" value="1"/>
</dbReference>
<proteinExistence type="inferred from homology"/>
<evidence type="ECO:0000256" key="4">
    <source>
        <dbReference type="ARBA" id="ARBA00022989"/>
    </source>
</evidence>
<feature type="transmembrane region" description="Helical" evidence="6">
    <location>
        <begin position="21"/>
        <end position="38"/>
    </location>
</feature>
<dbReference type="NCBIfam" id="TIGR04409">
    <property type="entry name" value="LptC_YrbK"/>
    <property type="match status" value="1"/>
</dbReference>
<dbReference type="AlphaFoldDB" id="A0A0F9PWT5"/>
<keyword evidence="1" id="KW-1003">Cell membrane</keyword>
<dbReference type="Gene3D" id="2.60.450.10">
    <property type="entry name" value="Lipopolysaccharide (LPS) transport protein A like domain"/>
    <property type="match status" value="1"/>
</dbReference>
<dbReference type="Pfam" id="PF06835">
    <property type="entry name" value="LptC"/>
    <property type="match status" value="1"/>
</dbReference>
<dbReference type="GO" id="GO:0015221">
    <property type="term" value="F:lipopolysaccharide transmembrane transporter activity"/>
    <property type="evidence" value="ECO:0007669"/>
    <property type="project" value="InterPro"/>
</dbReference>
<evidence type="ECO:0000256" key="3">
    <source>
        <dbReference type="ARBA" id="ARBA00022692"/>
    </source>
</evidence>
<evidence type="ECO:0000256" key="6">
    <source>
        <dbReference type="SAM" id="Phobius"/>
    </source>
</evidence>
<sequence>MAQNGKNGLVSTLTMANRPKLRMLALAATLTATVFLLWQSDEAPLNRDREAQQLRGEAEPDGFVVNGSYTSYDETGHRKIVFTSPRIEQFEDENLAIMESPNAELFSATGDEPWLLEAENGRLLRNEDILNLSGNVRVLRTIGDREATLVTETLTLDNNQGIVYTDDPVKITDSLGITRATGMKAWIDKRILELNSQVEGRYETVR</sequence>
<dbReference type="PANTHER" id="PTHR37481">
    <property type="entry name" value="LIPOPOLYSACCHARIDE EXPORT SYSTEM PROTEIN LPTC"/>
    <property type="match status" value="1"/>
</dbReference>
<dbReference type="InterPro" id="IPR052363">
    <property type="entry name" value="LPS_export_LptC"/>
</dbReference>
<gene>
    <name evidence="7" type="ORF">LCGC14_1165820</name>
</gene>
<organism evidence="7">
    <name type="scientific">marine sediment metagenome</name>
    <dbReference type="NCBI Taxonomy" id="412755"/>
    <lineage>
        <taxon>unclassified sequences</taxon>
        <taxon>metagenomes</taxon>
        <taxon>ecological metagenomes</taxon>
    </lineage>
</organism>